<protein>
    <submittedName>
        <fullName evidence="1">Abi family protein</fullName>
    </submittedName>
</protein>
<keyword evidence="2" id="KW-1185">Reference proteome</keyword>
<organism evidence="1 2">
    <name type="scientific">Amylolactobacillus amylotrophicus DSM 20534</name>
    <dbReference type="NCBI Taxonomy" id="1423722"/>
    <lineage>
        <taxon>Bacteria</taxon>
        <taxon>Bacillati</taxon>
        <taxon>Bacillota</taxon>
        <taxon>Bacilli</taxon>
        <taxon>Lactobacillales</taxon>
        <taxon>Lactobacillaceae</taxon>
        <taxon>Amylolactobacillus</taxon>
    </lineage>
</organism>
<gene>
    <name evidence="1" type="ORF">FC62_GL000130</name>
</gene>
<proteinExistence type="predicted"/>
<accession>A0A0R1GVQ6</accession>
<reference evidence="1 2" key="1">
    <citation type="journal article" date="2015" name="Genome Announc.">
        <title>Expanding the biotechnology potential of lactobacilli through comparative genomics of 213 strains and associated genera.</title>
        <authorList>
            <person name="Sun Z."/>
            <person name="Harris H.M."/>
            <person name="McCann A."/>
            <person name="Guo C."/>
            <person name="Argimon S."/>
            <person name="Zhang W."/>
            <person name="Yang X."/>
            <person name="Jeffery I.B."/>
            <person name="Cooney J.C."/>
            <person name="Kagawa T.F."/>
            <person name="Liu W."/>
            <person name="Song Y."/>
            <person name="Salvetti E."/>
            <person name="Wrobel A."/>
            <person name="Rasinkangas P."/>
            <person name="Parkhill J."/>
            <person name="Rea M.C."/>
            <person name="O'Sullivan O."/>
            <person name="Ritari J."/>
            <person name="Douillard F.P."/>
            <person name="Paul Ross R."/>
            <person name="Yang R."/>
            <person name="Briner A.E."/>
            <person name="Felis G.E."/>
            <person name="de Vos W.M."/>
            <person name="Barrangou R."/>
            <person name="Klaenhammer T.R."/>
            <person name="Caufield P.W."/>
            <person name="Cui Y."/>
            <person name="Zhang H."/>
            <person name="O'Toole P.W."/>
        </authorList>
    </citation>
    <scope>NUCLEOTIDE SEQUENCE [LARGE SCALE GENOMIC DNA]</scope>
    <source>
        <strain evidence="1 2">DSM 20534</strain>
    </source>
</reference>
<dbReference type="AlphaFoldDB" id="A0A0R1GVQ6"/>
<dbReference type="Pfam" id="PF07751">
    <property type="entry name" value="Abi_2"/>
    <property type="match status" value="1"/>
</dbReference>
<dbReference type="Proteomes" id="UP000050909">
    <property type="component" value="Unassembled WGS sequence"/>
</dbReference>
<dbReference type="PATRIC" id="fig|1423722.3.peg.132"/>
<evidence type="ECO:0000313" key="1">
    <source>
        <dbReference type="EMBL" id="KRK38445.1"/>
    </source>
</evidence>
<sequence length="217" mass="25047">MEYPEEHSYLAVDNYSRLPSKVSSVVSTISSLSNVIKKNANSTAAIKHYLNNHGHIPLWVLVNFLTFGEINHFYSNLVDNLQIKIATEFSRERSREWSSENKIRITPETIKTVNHLVNLFRNSVAHGEITYSRKIAKSPKTTPIRIALNMDKSVFSSQAGVFELILSLKVMLPKKYYIKLSHELINLLSQYKNKFQSIDFSSILQDMNFPNNYQEYI</sequence>
<evidence type="ECO:0000313" key="2">
    <source>
        <dbReference type="Proteomes" id="UP000050909"/>
    </source>
</evidence>
<comment type="caution">
    <text evidence="1">The sequence shown here is derived from an EMBL/GenBank/DDBJ whole genome shotgun (WGS) entry which is preliminary data.</text>
</comment>
<dbReference type="InterPro" id="IPR011664">
    <property type="entry name" value="Abi_system_AbiD/AbiF-like"/>
</dbReference>
<name>A0A0R1GVQ6_9LACO</name>
<dbReference type="EMBL" id="AZCV01000001">
    <property type="protein sequence ID" value="KRK38445.1"/>
    <property type="molecule type" value="Genomic_DNA"/>
</dbReference>